<dbReference type="NCBIfam" id="TIGR03349">
    <property type="entry name" value="IV_VI_DotU"/>
    <property type="match status" value="1"/>
</dbReference>
<keyword evidence="2" id="KW-0472">Membrane</keyword>
<keyword evidence="2" id="KW-0812">Transmembrane</keyword>
<comment type="caution">
    <text evidence="4">The sequence shown here is derived from an EMBL/GenBank/DDBJ whole genome shotgun (WGS) entry which is preliminary data.</text>
</comment>
<dbReference type="InterPro" id="IPR038522">
    <property type="entry name" value="T4/T6SS_DotU_sf"/>
</dbReference>
<feature type="domain" description="Type IV / VI secretion system DotU" evidence="3">
    <location>
        <begin position="68"/>
        <end position="271"/>
    </location>
</feature>
<evidence type="ECO:0000256" key="2">
    <source>
        <dbReference type="SAM" id="Phobius"/>
    </source>
</evidence>
<accession>A0A545TGV0</accession>
<evidence type="ECO:0000313" key="4">
    <source>
        <dbReference type="EMBL" id="TQV76418.1"/>
    </source>
</evidence>
<dbReference type="AlphaFoldDB" id="A0A545TGV0"/>
<dbReference type="InterPro" id="IPR017732">
    <property type="entry name" value="T4/T6SS_DotU"/>
</dbReference>
<dbReference type="PANTHER" id="PTHR38033">
    <property type="entry name" value="MEMBRANE PROTEIN-RELATED"/>
    <property type="match status" value="1"/>
</dbReference>
<organism evidence="4 5">
    <name type="scientific">Aliikangiella marina</name>
    <dbReference type="NCBI Taxonomy" id="1712262"/>
    <lineage>
        <taxon>Bacteria</taxon>
        <taxon>Pseudomonadati</taxon>
        <taxon>Pseudomonadota</taxon>
        <taxon>Gammaproteobacteria</taxon>
        <taxon>Oceanospirillales</taxon>
        <taxon>Pleioneaceae</taxon>
        <taxon>Aliikangiella</taxon>
    </lineage>
</organism>
<evidence type="ECO:0000313" key="5">
    <source>
        <dbReference type="Proteomes" id="UP000317839"/>
    </source>
</evidence>
<dbReference type="Pfam" id="PF09850">
    <property type="entry name" value="DotU"/>
    <property type="match status" value="1"/>
</dbReference>
<gene>
    <name evidence="4" type="ORF">FLL45_00170</name>
</gene>
<dbReference type="PANTHER" id="PTHR38033:SF1">
    <property type="entry name" value="DOTU FAMILY TYPE IV_VI SECRETION SYSTEM PROTEIN"/>
    <property type="match status" value="1"/>
</dbReference>
<keyword evidence="5" id="KW-1185">Reference proteome</keyword>
<evidence type="ECO:0000259" key="3">
    <source>
        <dbReference type="Pfam" id="PF09850"/>
    </source>
</evidence>
<dbReference type="EMBL" id="VIKR01000001">
    <property type="protein sequence ID" value="TQV76418.1"/>
    <property type="molecule type" value="Genomic_DNA"/>
</dbReference>
<dbReference type="NCBIfam" id="NF038228">
    <property type="entry name" value="IcmH_DotU_IVB"/>
    <property type="match status" value="1"/>
</dbReference>
<dbReference type="OrthoDB" id="345640at2"/>
<protein>
    <submittedName>
        <fullName evidence="4">DotU family type IV/VI secretion system protein</fullName>
    </submittedName>
</protein>
<feature type="transmembrane region" description="Helical" evidence="2">
    <location>
        <begin position="247"/>
        <end position="268"/>
    </location>
</feature>
<dbReference type="RefSeq" id="WP_142887779.1">
    <property type="nucleotide sequence ID" value="NZ_VIKR01000001.1"/>
</dbReference>
<proteinExistence type="predicted"/>
<dbReference type="Proteomes" id="UP000317839">
    <property type="component" value="Unassembled WGS sequence"/>
</dbReference>
<name>A0A545TGV0_9GAMM</name>
<dbReference type="Gene3D" id="1.25.40.590">
    <property type="entry name" value="Type IV / VI secretion system, DotU"/>
    <property type="match status" value="1"/>
</dbReference>
<feature type="region of interest" description="Disordered" evidence="1">
    <location>
        <begin position="1"/>
        <end position="61"/>
    </location>
</feature>
<keyword evidence="2" id="KW-1133">Transmembrane helix</keyword>
<sequence>MSSDNDKTVFRPRAANNPDSTILRPTPGRRGGGQREARPAPPQPSSYEPAPRTDVEPSYFRHSNGLNPLVNAASTLIAVIEKTRNTATHPDIAGLHQRLINEINAFQKRVQEIGIKSEICLAGRYLLCSALDEMILNTPWGAESQWPQKTLLSVFHNETSGGEKFFQILDRMRQTPSENLDMLELIYILLSLGFEGRYRFANRGRDALEQLRDELFSIIRRHRGEYDRTLSLKWQGLGKSRSSLTQYLPMWVVASVVAAILVVSYSGFRYWLYDASAPVVSQLNEIVEADKKEKEPKP</sequence>
<evidence type="ECO:0000256" key="1">
    <source>
        <dbReference type="SAM" id="MobiDB-lite"/>
    </source>
</evidence>
<reference evidence="4 5" key="1">
    <citation type="submission" date="2019-06" db="EMBL/GenBank/DDBJ databases">
        <title>Draft genome of Aliikangiella marina GYP-15.</title>
        <authorList>
            <person name="Wang G."/>
        </authorList>
    </citation>
    <scope>NUCLEOTIDE SEQUENCE [LARGE SCALE GENOMIC DNA]</scope>
    <source>
        <strain evidence="4 5">GYP-15</strain>
    </source>
</reference>